<keyword evidence="1" id="KW-0805">Transcription regulation</keyword>
<dbReference type="InterPro" id="IPR011991">
    <property type="entry name" value="ArsR-like_HTH"/>
</dbReference>
<evidence type="ECO:0000259" key="4">
    <source>
        <dbReference type="PROSITE" id="PS50956"/>
    </source>
</evidence>
<dbReference type="InterPro" id="IPR036388">
    <property type="entry name" value="WH-like_DNA-bd_sf"/>
</dbReference>
<dbReference type="SUPFAM" id="SSF46785">
    <property type="entry name" value="Winged helix' DNA-binding domain"/>
    <property type="match status" value="1"/>
</dbReference>
<protein>
    <submittedName>
        <fullName evidence="5">DNA-binding Lrp family transcriptional regulator</fullName>
    </submittedName>
</protein>
<keyword evidence="2 5" id="KW-0238">DNA-binding</keyword>
<dbReference type="PROSITE" id="PS50956">
    <property type="entry name" value="HTH_ASNC_2"/>
    <property type="match status" value="1"/>
</dbReference>
<evidence type="ECO:0000313" key="5">
    <source>
        <dbReference type="EMBL" id="MBB4071818.1"/>
    </source>
</evidence>
<dbReference type="PRINTS" id="PR00033">
    <property type="entry name" value="HTHASNC"/>
</dbReference>
<dbReference type="Gene3D" id="1.10.10.10">
    <property type="entry name" value="Winged helix-like DNA-binding domain superfamily/Winged helix DNA-binding domain"/>
    <property type="match status" value="1"/>
</dbReference>
<dbReference type="InterPro" id="IPR019887">
    <property type="entry name" value="Tscrpt_reg_AsnC/Lrp_C"/>
</dbReference>
<dbReference type="Gene3D" id="3.30.70.920">
    <property type="match status" value="1"/>
</dbReference>
<dbReference type="Pfam" id="PF13412">
    <property type="entry name" value="HTH_24"/>
    <property type="match status" value="1"/>
</dbReference>
<dbReference type="GO" id="GO:0043200">
    <property type="term" value="P:response to amino acid"/>
    <property type="evidence" value="ECO:0007669"/>
    <property type="project" value="TreeGrafter"/>
</dbReference>
<dbReference type="InterPro" id="IPR011008">
    <property type="entry name" value="Dimeric_a/b-barrel"/>
</dbReference>
<reference evidence="5 6" key="1">
    <citation type="submission" date="2020-08" db="EMBL/GenBank/DDBJ databases">
        <title>Sequencing the genomes of 1000 actinobacteria strains.</title>
        <authorList>
            <person name="Klenk H.-P."/>
        </authorList>
    </citation>
    <scope>NUCLEOTIDE SEQUENCE [LARGE SCALE GENOMIC DNA]</scope>
    <source>
        <strain evidence="5 6">DSM 27064</strain>
    </source>
</reference>
<dbReference type="InterPro" id="IPR019888">
    <property type="entry name" value="Tscrpt_reg_AsnC-like"/>
</dbReference>
<dbReference type="GO" id="GO:0043565">
    <property type="term" value="F:sequence-specific DNA binding"/>
    <property type="evidence" value="ECO:0007669"/>
    <property type="project" value="InterPro"/>
</dbReference>
<dbReference type="RefSeq" id="WP_183304803.1">
    <property type="nucleotide sequence ID" value="NZ_JACIFD010000010.1"/>
</dbReference>
<dbReference type="SMART" id="SM00344">
    <property type="entry name" value="HTH_ASNC"/>
    <property type="match status" value="1"/>
</dbReference>
<name>A0A840DP63_9MICO</name>
<evidence type="ECO:0000256" key="3">
    <source>
        <dbReference type="ARBA" id="ARBA00023163"/>
    </source>
</evidence>
<dbReference type="Pfam" id="PF01037">
    <property type="entry name" value="AsnC_trans_reg"/>
    <property type="match status" value="1"/>
</dbReference>
<dbReference type="PANTHER" id="PTHR30154">
    <property type="entry name" value="LEUCINE-RESPONSIVE REGULATORY PROTEIN"/>
    <property type="match status" value="1"/>
</dbReference>
<dbReference type="EMBL" id="JACIFD010000010">
    <property type="protein sequence ID" value="MBB4071818.1"/>
    <property type="molecule type" value="Genomic_DNA"/>
</dbReference>
<keyword evidence="3" id="KW-0804">Transcription</keyword>
<evidence type="ECO:0000256" key="2">
    <source>
        <dbReference type="ARBA" id="ARBA00023125"/>
    </source>
</evidence>
<dbReference type="GO" id="GO:0005829">
    <property type="term" value="C:cytosol"/>
    <property type="evidence" value="ECO:0007669"/>
    <property type="project" value="TreeGrafter"/>
</dbReference>
<sequence length="175" mass="19603">MTMQLDDTHIKMLDLLRQDARLSIAALAEKLKISRSNAYQRFEAMQKAGVITGSTIAIDFNAAGVGVAALIFVSLDQNRWEEFREQLHELPELEYFAVITGKYDCMLLVRTASVAGVHKLVTSTISKWSVIKATETVFVMDEGWSRVDIEESMQNAALGALRLNSSGMTRFIRTR</sequence>
<dbReference type="InterPro" id="IPR000485">
    <property type="entry name" value="AsnC-type_HTH_dom"/>
</dbReference>
<gene>
    <name evidence="5" type="ORF">F5897_001137</name>
</gene>
<dbReference type="Proteomes" id="UP000571183">
    <property type="component" value="Unassembled WGS sequence"/>
</dbReference>
<keyword evidence="6" id="KW-1185">Reference proteome</keyword>
<dbReference type="SUPFAM" id="SSF54909">
    <property type="entry name" value="Dimeric alpha+beta barrel"/>
    <property type="match status" value="1"/>
</dbReference>
<dbReference type="PANTHER" id="PTHR30154:SF34">
    <property type="entry name" value="TRANSCRIPTIONAL REGULATOR AZLB"/>
    <property type="match status" value="1"/>
</dbReference>
<feature type="domain" description="HTH asnC-type" evidence="4">
    <location>
        <begin position="5"/>
        <end position="66"/>
    </location>
</feature>
<evidence type="ECO:0000313" key="6">
    <source>
        <dbReference type="Proteomes" id="UP000571183"/>
    </source>
</evidence>
<proteinExistence type="predicted"/>
<dbReference type="CDD" id="cd00090">
    <property type="entry name" value="HTH_ARSR"/>
    <property type="match status" value="1"/>
</dbReference>
<dbReference type="AlphaFoldDB" id="A0A840DP63"/>
<dbReference type="InterPro" id="IPR036390">
    <property type="entry name" value="WH_DNA-bd_sf"/>
</dbReference>
<organism evidence="5 6">
    <name type="scientific">Canibacter oris</name>
    <dbReference type="NCBI Taxonomy" id="1365628"/>
    <lineage>
        <taxon>Bacteria</taxon>
        <taxon>Bacillati</taxon>
        <taxon>Actinomycetota</taxon>
        <taxon>Actinomycetes</taxon>
        <taxon>Micrococcales</taxon>
        <taxon>Microbacteriaceae</taxon>
        <taxon>Canibacter</taxon>
    </lineage>
</organism>
<evidence type="ECO:0000256" key="1">
    <source>
        <dbReference type="ARBA" id="ARBA00023015"/>
    </source>
</evidence>
<accession>A0A840DP63</accession>
<comment type="caution">
    <text evidence="5">The sequence shown here is derived from an EMBL/GenBank/DDBJ whole genome shotgun (WGS) entry which is preliminary data.</text>
</comment>